<evidence type="ECO:0000313" key="3">
    <source>
        <dbReference type="Proteomes" id="UP000604241"/>
    </source>
</evidence>
<proteinExistence type="predicted"/>
<keyword evidence="3" id="KW-1185">Reference proteome</keyword>
<name>A0ABR8QD95_9CELL</name>
<reference evidence="2 3" key="1">
    <citation type="submission" date="2020-08" db="EMBL/GenBank/DDBJ databases">
        <title>A Genomic Blueprint of the Chicken Gut Microbiome.</title>
        <authorList>
            <person name="Gilroy R."/>
            <person name="Ravi A."/>
            <person name="Getino M."/>
            <person name="Pursley I."/>
            <person name="Horton D.L."/>
            <person name="Alikhan N.-F."/>
            <person name="Baker D."/>
            <person name="Gharbi K."/>
            <person name="Hall N."/>
            <person name="Watson M."/>
            <person name="Adriaenssens E.M."/>
            <person name="Foster-Nyarko E."/>
            <person name="Jarju S."/>
            <person name="Secka A."/>
            <person name="Antonio M."/>
            <person name="Oren A."/>
            <person name="Chaudhuri R."/>
            <person name="La Ragione R.M."/>
            <person name="Hildebrand F."/>
            <person name="Pallen M.J."/>
        </authorList>
    </citation>
    <scope>NUCLEOTIDE SEQUENCE [LARGE SCALE GENOMIC DNA]</scope>
    <source>
        <strain evidence="2 3">Sa3CUA2</strain>
    </source>
</reference>
<dbReference type="EMBL" id="JACSQV010000006">
    <property type="protein sequence ID" value="MBD7918390.1"/>
    <property type="molecule type" value="Genomic_DNA"/>
</dbReference>
<sequence>MGTREVATRRRDAGLTSIELVSYVFVLTLIALVCVQGVFLSQVTSAAQQAARDGARAASLGRDVNHEVRRALPDWATVESVALTTPSDGYRVEVQVRVPVLLRGVTSSSFVVTRDAILPRG</sequence>
<keyword evidence="1" id="KW-0472">Membrane</keyword>
<evidence type="ECO:0000313" key="2">
    <source>
        <dbReference type="EMBL" id="MBD7918390.1"/>
    </source>
</evidence>
<keyword evidence="1" id="KW-0812">Transmembrane</keyword>
<dbReference type="RefSeq" id="WP_191782493.1">
    <property type="nucleotide sequence ID" value="NZ_JACSQV010000006.1"/>
</dbReference>
<protein>
    <submittedName>
        <fullName evidence="2">Pilus assembly protein</fullName>
    </submittedName>
</protein>
<dbReference type="Proteomes" id="UP000604241">
    <property type="component" value="Unassembled WGS sequence"/>
</dbReference>
<comment type="caution">
    <text evidence="2">The sequence shown here is derived from an EMBL/GenBank/DDBJ whole genome shotgun (WGS) entry which is preliminary data.</text>
</comment>
<feature type="transmembrane region" description="Helical" evidence="1">
    <location>
        <begin position="20"/>
        <end position="40"/>
    </location>
</feature>
<accession>A0ABR8QD95</accession>
<organism evidence="2 3">
    <name type="scientific">Cellulomonas avistercoris</name>
    <dbReference type="NCBI Taxonomy" id="2762242"/>
    <lineage>
        <taxon>Bacteria</taxon>
        <taxon>Bacillati</taxon>
        <taxon>Actinomycetota</taxon>
        <taxon>Actinomycetes</taxon>
        <taxon>Micrococcales</taxon>
        <taxon>Cellulomonadaceae</taxon>
        <taxon>Cellulomonas</taxon>
    </lineage>
</organism>
<evidence type="ECO:0000256" key="1">
    <source>
        <dbReference type="SAM" id="Phobius"/>
    </source>
</evidence>
<keyword evidence="1" id="KW-1133">Transmembrane helix</keyword>
<gene>
    <name evidence="2" type="ORF">H9657_08885</name>
</gene>